<name>A0A6P1BMB5_9BRAD</name>
<dbReference type="InterPro" id="IPR022268">
    <property type="entry name" value="CHP03809"/>
</dbReference>
<dbReference type="EMBL" id="VKHP01000104">
    <property type="protein sequence ID" value="NEU98751.1"/>
    <property type="molecule type" value="Genomic_DNA"/>
</dbReference>
<comment type="caution">
    <text evidence="1">The sequence shown here is derived from an EMBL/GenBank/DDBJ whole genome shotgun (WGS) entry which is preliminary data.</text>
</comment>
<dbReference type="NCBIfam" id="TIGR03809">
    <property type="entry name" value="TIGR03809 family protein"/>
    <property type="match status" value="1"/>
</dbReference>
<dbReference type="Proteomes" id="UP000468531">
    <property type="component" value="Unassembled WGS sequence"/>
</dbReference>
<gene>
    <name evidence="1" type="ORF">FNJ47_23705</name>
</gene>
<keyword evidence="2" id="KW-1185">Reference proteome</keyword>
<dbReference type="RefSeq" id="WP_163157365.1">
    <property type="nucleotide sequence ID" value="NZ_VKHP01000104.1"/>
</dbReference>
<proteinExistence type="predicted"/>
<evidence type="ECO:0000313" key="1">
    <source>
        <dbReference type="EMBL" id="NEU98751.1"/>
    </source>
</evidence>
<reference evidence="1 2" key="1">
    <citation type="journal article" date="2020" name="Arch. Microbiol.">
        <title>Bradyrhizobium uaiense sp. nov., a new highly efficient cowpea symbiont.</title>
        <authorList>
            <person name="Cabral Michel D."/>
            <person name="Azarias Guimaraes A."/>
            <person name="Martins da Costa E."/>
            <person name="Soares de Carvalho T."/>
            <person name="Balsanelli E."/>
            <person name="Willems A."/>
            <person name="Maltempi de Souza E."/>
            <person name="de Souza Moreira F.M."/>
        </authorList>
    </citation>
    <scope>NUCLEOTIDE SEQUENCE [LARGE SCALE GENOMIC DNA]</scope>
    <source>
        <strain evidence="1 2">UFLA 03-164</strain>
    </source>
</reference>
<organism evidence="1 2">
    <name type="scientific">Bradyrhizobium uaiense</name>
    <dbReference type="NCBI Taxonomy" id="2594946"/>
    <lineage>
        <taxon>Bacteria</taxon>
        <taxon>Pseudomonadati</taxon>
        <taxon>Pseudomonadota</taxon>
        <taxon>Alphaproteobacteria</taxon>
        <taxon>Hyphomicrobiales</taxon>
        <taxon>Nitrobacteraceae</taxon>
        <taxon>Bradyrhizobium</taxon>
    </lineage>
</organism>
<protein>
    <submittedName>
        <fullName evidence="1">TIGR03809 family protein</fullName>
    </submittedName>
</protein>
<sequence>MTHRTDVARGQEIVARWCNLAEQRLEHLTELFETGRWRRYHSEQAFLENIREARAAVEIWRELLTREASLDNSPIDLSWLGRGKSILPPPYISSAPYVSPAPERRSDAASLAEAAMTAVAAALETAAEVLEEPPSVADAPPLEMPPPAARPPVLDLDTIQRRYPLLRNAL</sequence>
<dbReference type="AlphaFoldDB" id="A0A6P1BMB5"/>
<evidence type="ECO:0000313" key="2">
    <source>
        <dbReference type="Proteomes" id="UP000468531"/>
    </source>
</evidence>
<accession>A0A6P1BMB5</accession>